<dbReference type="Gene3D" id="1.10.150.20">
    <property type="entry name" value="5' to 3' exonuclease, C-terminal subdomain"/>
    <property type="match status" value="1"/>
</dbReference>
<feature type="compositionally biased region" description="Polar residues" evidence="15">
    <location>
        <begin position="554"/>
        <end position="581"/>
    </location>
</feature>
<feature type="compositionally biased region" description="Polar residues" evidence="15">
    <location>
        <begin position="455"/>
        <end position="477"/>
    </location>
</feature>
<dbReference type="SUPFAM" id="SSF56672">
    <property type="entry name" value="DNA/RNA polymerases"/>
    <property type="match status" value="1"/>
</dbReference>
<evidence type="ECO:0000313" key="18">
    <source>
        <dbReference type="Proteomes" id="UP001633002"/>
    </source>
</evidence>
<keyword evidence="18" id="KW-1185">Reference proteome</keyword>
<evidence type="ECO:0000256" key="8">
    <source>
        <dbReference type="ARBA" id="ARBA00022723"/>
    </source>
</evidence>
<evidence type="ECO:0000313" key="17">
    <source>
        <dbReference type="EMBL" id="KAL3693971.1"/>
    </source>
</evidence>
<keyword evidence="6" id="KW-0808">Transferase</keyword>
<comment type="cofactor">
    <cofactor evidence="2">
        <name>Mg(2+)</name>
        <dbReference type="ChEBI" id="CHEBI:18420"/>
    </cofactor>
</comment>
<dbReference type="FunFam" id="3.40.1170.60:FF:000003">
    <property type="entry name" value="DNA polymerase eta"/>
    <property type="match status" value="1"/>
</dbReference>
<evidence type="ECO:0000256" key="15">
    <source>
        <dbReference type="SAM" id="MobiDB-lite"/>
    </source>
</evidence>
<evidence type="ECO:0000256" key="12">
    <source>
        <dbReference type="ARBA" id="ARBA00023242"/>
    </source>
</evidence>
<feature type="compositionally biased region" description="Basic and acidic residues" evidence="15">
    <location>
        <begin position="592"/>
        <end position="603"/>
    </location>
</feature>
<dbReference type="SUPFAM" id="SSF100879">
    <property type="entry name" value="Lesion bypass DNA polymerase (Y-family), little finger domain"/>
    <property type="match status" value="1"/>
</dbReference>
<dbReference type="PANTHER" id="PTHR45873">
    <property type="entry name" value="DNA POLYMERASE ETA"/>
    <property type="match status" value="1"/>
</dbReference>
<evidence type="ECO:0000256" key="9">
    <source>
        <dbReference type="ARBA" id="ARBA00022763"/>
    </source>
</evidence>
<gene>
    <name evidence="17" type="ORF">R1sor_007622</name>
</gene>
<dbReference type="Pfam" id="PF11799">
    <property type="entry name" value="IMS_C"/>
    <property type="match status" value="1"/>
</dbReference>
<dbReference type="PANTHER" id="PTHR45873:SF1">
    <property type="entry name" value="DNA POLYMERASE ETA"/>
    <property type="match status" value="1"/>
</dbReference>
<dbReference type="GO" id="GO:0009411">
    <property type="term" value="P:response to UV"/>
    <property type="evidence" value="ECO:0007669"/>
    <property type="project" value="UniProtKB-ARBA"/>
</dbReference>
<dbReference type="InterPro" id="IPR043502">
    <property type="entry name" value="DNA/RNA_pol_sf"/>
</dbReference>
<evidence type="ECO:0000256" key="1">
    <source>
        <dbReference type="ARBA" id="ARBA00001936"/>
    </source>
</evidence>
<accession>A0ABD3HV51</accession>
<keyword evidence="9" id="KW-0227">DNA damage</keyword>
<feature type="region of interest" description="Disordered" evidence="15">
    <location>
        <begin position="455"/>
        <end position="488"/>
    </location>
</feature>
<evidence type="ECO:0000256" key="14">
    <source>
        <dbReference type="ARBA" id="ARBA00049244"/>
    </source>
</evidence>
<dbReference type="Pfam" id="PF21704">
    <property type="entry name" value="POLH-Rev1_HhH"/>
    <property type="match status" value="1"/>
</dbReference>
<keyword evidence="12" id="KW-0539">Nucleus</keyword>
<comment type="similarity">
    <text evidence="4">Belongs to the DNA polymerase type-Y family.</text>
</comment>
<feature type="domain" description="UmuC" evidence="16">
    <location>
        <begin position="14"/>
        <end position="251"/>
    </location>
</feature>
<comment type="catalytic activity">
    <reaction evidence="14">
        <text>DNA(n) + a 2'-deoxyribonucleoside 5'-triphosphate = DNA(n+1) + diphosphate</text>
        <dbReference type="Rhea" id="RHEA:22508"/>
        <dbReference type="Rhea" id="RHEA-COMP:17339"/>
        <dbReference type="Rhea" id="RHEA-COMP:17340"/>
        <dbReference type="ChEBI" id="CHEBI:33019"/>
        <dbReference type="ChEBI" id="CHEBI:61560"/>
        <dbReference type="ChEBI" id="CHEBI:173112"/>
        <dbReference type="EC" id="2.7.7.7"/>
    </reaction>
</comment>
<keyword evidence="10" id="KW-0460">Magnesium</keyword>
<dbReference type="Proteomes" id="UP001633002">
    <property type="component" value="Unassembled WGS sequence"/>
</dbReference>
<dbReference type="GO" id="GO:0006281">
    <property type="term" value="P:DNA repair"/>
    <property type="evidence" value="ECO:0007669"/>
    <property type="project" value="UniProtKB-KW"/>
</dbReference>
<dbReference type="InterPro" id="IPR043128">
    <property type="entry name" value="Rev_trsase/Diguanyl_cyclase"/>
</dbReference>
<feature type="region of interest" description="Disordered" evidence="15">
    <location>
        <begin position="510"/>
        <end position="639"/>
    </location>
</feature>
<comment type="cofactor">
    <cofactor evidence="1">
        <name>Mn(2+)</name>
        <dbReference type="ChEBI" id="CHEBI:29035"/>
    </cofactor>
</comment>
<evidence type="ECO:0000256" key="4">
    <source>
        <dbReference type="ARBA" id="ARBA00010945"/>
    </source>
</evidence>
<protein>
    <recommendedName>
        <fullName evidence="13">DNA polymerase eta</fullName>
        <ecNumber evidence="5">2.7.7.7</ecNumber>
    </recommendedName>
</protein>
<proteinExistence type="inferred from homology"/>
<dbReference type="InterPro" id="IPR036775">
    <property type="entry name" value="DNA_pol_Y-fam_lit_finger_sf"/>
</dbReference>
<reference evidence="17 18" key="1">
    <citation type="submission" date="2024-09" db="EMBL/GenBank/DDBJ databases">
        <title>Chromosome-scale assembly of Riccia sorocarpa.</title>
        <authorList>
            <person name="Paukszto L."/>
        </authorList>
    </citation>
    <scope>NUCLEOTIDE SEQUENCE [LARGE SCALE GENOMIC DNA]</scope>
    <source>
        <strain evidence="17">LP-2024</strain>
        <tissue evidence="17">Aerial parts of the thallus</tissue>
    </source>
</reference>
<keyword evidence="7" id="KW-0548">Nucleotidyltransferase</keyword>
<dbReference type="AlphaFoldDB" id="A0ABD3HV51"/>
<evidence type="ECO:0000256" key="3">
    <source>
        <dbReference type="ARBA" id="ARBA00004123"/>
    </source>
</evidence>
<dbReference type="GO" id="GO:0005634">
    <property type="term" value="C:nucleus"/>
    <property type="evidence" value="ECO:0007669"/>
    <property type="project" value="UniProtKB-SubCell"/>
</dbReference>
<dbReference type="FunFam" id="3.30.70.270:FF:000029">
    <property type="entry name" value="DNA polymerase eta"/>
    <property type="match status" value="1"/>
</dbReference>
<evidence type="ECO:0000256" key="6">
    <source>
        <dbReference type="ARBA" id="ARBA00022679"/>
    </source>
</evidence>
<dbReference type="InterPro" id="IPR001126">
    <property type="entry name" value="UmuC"/>
</dbReference>
<dbReference type="GO" id="GO:0006301">
    <property type="term" value="P:DNA damage tolerance"/>
    <property type="evidence" value="ECO:0007669"/>
    <property type="project" value="UniProtKB-ARBA"/>
</dbReference>
<feature type="compositionally biased region" description="Basic and acidic residues" evidence="15">
    <location>
        <begin position="624"/>
        <end position="639"/>
    </location>
</feature>
<dbReference type="GO" id="GO:0003887">
    <property type="term" value="F:DNA-directed DNA polymerase activity"/>
    <property type="evidence" value="ECO:0007669"/>
    <property type="project" value="UniProtKB-EC"/>
</dbReference>
<dbReference type="GO" id="GO:0046872">
    <property type="term" value="F:metal ion binding"/>
    <property type="evidence" value="ECO:0007669"/>
    <property type="project" value="UniProtKB-KW"/>
</dbReference>
<dbReference type="PROSITE" id="PS50173">
    <property type="entry name" value="UMUC"/>
    <property type="match status" value="1"/>
</dbReference>
<keyword evidence="8" id="KW-0479">Metal-binding</keyword>
<dbReference type="Gene3D" id="3.40.1170.60">
    <property type="match status" value="1"/>
</dbReference>
<dbReference type="InterPro" id="IPR017961">
    <property type="entry name" value="DNA_pol_Y-fam_little_finger"/>
</dbReference>
<dbReference type="EC" id="2.7.7.7" evidence="5"/>
<name>A0ABD3HV51_9MARC</name>
<evidence type="ECO:0000256" key="2">
    <source>
        <dbReference type="ARBA" id="ARBA00001946"/>
    </source>
</evidence>
<dbReference type="Gene3D" id="3.30.1490.100">
    <property type="entry name" value="DNA polymerase, Y-family, little finger domain"/>
    <property type="match status" value="1"/>
</dbReference>
<sequence>MPVARPEPLDTRVIAHVDLDCFYVQVEQRRQPELKGKPTAVVQYNPFRGGAIIAVGYEARHAGVTRNMRGDDARKICPDINLVQVPVAHGKADLSIYRDAGSEVVEIFSRMGICERASIDEVYLDITEAAAKRLVQFPPDPRAEYCEEVLRTHIVGVAEGRGTTNVKEWLSRNFASRSDQLLACGAVIISELRAAVVKETQFTTSAGIAHNKMLAKLASAMHKPAQQTLVPLSQVETLLASMPTKKIKYLGGKLGRNLESDLGVKTMGDLLPYSEAKLQSMYGFNTGTWLWMAARGMNGDEVEGRTLPKSHACAKTFPGPTALKDLDSIRYWLTELSTELQERLDEDLELHKRKARLLVVHASCHIVGKTSTKPFSSRSCTLRYGKERIASDAIQLFKRSLSEFCPDLPKLSPVKAEAAGTSSGWAVTSLSVGAQGIYQVPTGFGTITRYFGSPTTSNAKEKGSSTAVPSGSPSQLPQVLDHSGTTPPVKVYPDFRNEEVISLNEPDAIVLNSGDLNDTGGRLEGIEPSAGSPRYSDEDGDISSSDSELPASPNAYSVLSRSERSASTQKRNSRSQQQSGEGLTGAVGKLSPLEKWRSDDCKPVKRNLMDSLDPSTSEDDKEADSEGVRLQPPKDSELLDVHSEYQYRSSALTKQVIGSKSDSAKLDDLRKVQEVIQCSPLESAGVEKRFGMLVTGEAPDSEHLENACCTKDMRSPDIPTRDPATSLVVSTTTDPDHAGEYGPQDCSKTAASEHRDFPPSAQSTAGNVGTSTGVLTGVYPGWEQEAFDDESRSDSGKVGALKTRKRRKSSISDFFARSASK</sequence>
<evidence type="ECO:0000256" key="5">
    <source>
        <dbReference type="ARBA" id="ARBA00012417"/>
    </source>
</evidence>
<evidence type="ECO:0000256" key="13">
    <source>
        <dbReference type="ARBA" id="ARBA00044975"/>
    </source>
</evidence>
<evidence type="ECO:0000256" key="11">
    <source>
        <dbReference type="ARBA" id="ARBA00023204"/>
    </source>
</evidence>
<evidence type="ECO:0000256" key="7">
    <source>
        <dbReference type="ARBA" id="ARBA00022695"/>
    </source>
</evidence>
<dbReference type="InterPro" id="IPR052230">
    <property type="entry name" value="DNA_polymerase_eta"/>
</dbReference>
<keyword evidence="11" id="KW-0234">DNA repair</keyword>
<dbReference type="FunFam" id="1.10.150.20:FF:000014">
    <property type="entry name" value="Polymerase (DNA directed), eta"/>
    <property type="match status" value="1"/>
</dbReference>
<feature type="region of interest" description="Disordered" evidence="15">
    <location>
        <begin position="711"/>
        <end position="821"/>
    </location>
</feature>
<evidence type="ECO:0000259" key="16">
    <source>
        <dbReference type="PROSITE" id="PS50173"/>
    </source>
</evidence>
<evidence type="ECO:0000256" key="10">
    <source>
        <dbReference type="ARBA" id="ARBA00022842"/>
    </source>
</evidence>
<dbReference type="Pfam" id="PF00817">
    <property type="entry name" value="IMS"/>
    <property type="match status" value="1"/>
</dbReference>
<comment type="subcellular location">
    <subcellularLocation>
        <location evidence="3">Nucleus</location>
    </subcellularLocation>
</comment>
<dbReference type="EMBL" id="JBJQOH010000003">
    <property type="protein sequence ID" value="KAL3693971.1"/>
    <property type="molecule type" value="Genomic_DNA"/>
</dbReference>
<comment type="caution">
    <text evidence="17">The sequence shown here is derived from an EMBL/GenBank/DDBJ whole genome shotgun (WGS) entry which is preliminary data.</text>
</comment>
<organism evidence="17 18">
    <name type="scientific">Riccia sorocarpa</name>
    <dbReference type="NCBI Taxonomy" id="122646"/>
    <lineage>
        <taxon>Eukaryota</taxon>
        <taxon>Viridiplantae</taxon>
        <taxon>Streptophyta</taxon>
        <taxon>Embryophyta</taxon>
        <taxon>Marchantiophyta</taxon>
        <taxon>Marchantiopsida</taxon>
        <taxon>Marchantiidae</taxon>
        <taxon>Marchantiales</taxon>
        <taxon>Ricciaceae</taxon>
        <taxon>Riccia</taxon>
    </lineage>
</organism>
<feature type="compositionally biased region" description="Polar residues" evidence="15">
    <location>
        <begin position="760"/>
        <end position="774"/>
    </location>
</feature>
<dbReference type="Gene3D" id="3.30.70.270">
    <property type="match status" value="1"/>
</dbReference>